<keyword evidence="2" id="KW-1185">Reference proteome</keyword>
<dbReference type="OrthoDB" id="660555at2759"/>
<dbReference type="Proteomes" id="UP000269721">
    <property type="component" value="Unassembled WGS sequence"/>
</dbReference>
<protein>
    <submittedName>
        <fullName evidence="1">Uncharacterized protein</fullName>
    </submittedName>
</protein>
<name>A0A4P9VZ38_9FUNG</name>
<evidence type="ECO:0000313" key="2">
    <source>
        <dbReference type="Proteomes" id="UP000269721"/>
    </source>
</evidence>
<organism evidence="1 2">
    <name type="scientific">Blyttiomyces helicus</name>
    <dbReference type="NCBI Taxonomy" id="388810"/>
    <lineage>
        <taxon>Eukaryota</taxon>
        <taxon>Fungi</taxon>
        <taxon>Fungi incertae sedis</taxon>
        <taxon>Chytridiomycota</taxon>
        <taxon>Chytridiomycota incertae sedis</taxon>
        <taxon>Chytridiomycetes</taxon>
        <taxon>Chytridiomycetes incertae sedis</taxon>
        <taxon>Blyttiomyces</taxon>
    </lineage>
</organism>
<dbReference type="AlphaFoldDB" id="A0A4P9VZ38"/>
<proteinExistence type="predicted"/>
<sequence length="376" mass="40902">MLGVLARAVSQALRADGPFGASESQPLTKKNCTYLVLRCCRAFLKRRKDSRSGTKSATLTIPFLPRHLLKLETNAFLPYQRPSSGSDGAVPQLSEHSTALKVLSTPGQKSDILFASADAKRVCLPGDGDAKIGNCDFSAPELLVTQPGLSTTQGENADVLTSQSLRKAISRFKSDSVIRNSRWRFISVLCIGSIRRLGAMSRPAYFFVERARPDALPGSTGKSRPGRVTSPPWKWHIVARQWDVCGAVGRSRLCLRQSWLPAVSELNSGSFPSPPSHQLHRLVPKETTHTFHTYNSPKMSGRTGRSGVATAQRQTRTKATFVATQKAVAGPEEDTPTVRQRLAEARKTGVLDLRHLGLSQIPVDATKLAGLTALLL</sequence>
<reference evidence="2" key="1">
    <citation type="journal article" date="2018" name="Nat. Microbiol.">
        <title>Leveraging single-cell genomics to expand the fungal tree of life.</title>
        <authorList>
            <person name="Ahrendt S.R."/>
            <person name="Quandt C.A."/>
            <person name="Ciobanu D."/>
            <person name="Clum A."/>
            <person name="Salamov A."/>
            <person name="Andreopoulos B."/>
            <person name="Cheng J.F."/>
            <person name="Woyke T."/>
            <person name="Pelin A."/>
            <person name="Henrissat B."/>
            <person name="Reynolds N.K."/>
            <person name="Benny G.L."/>
            <person name="Smith M.E."/>
            <person name="James T.Y."/>
            <person name="Grigoriev I.V."/>
        </authorList>
    </citation>
    <scope>NUCLEOTIDE SEQUENCE [LARGE SCALE GENOMIC DNA]</scope>
</reference>
<evidence type="ECO:0000313" key="1">
    <source>
        <dbReference type="EMBL" id="RKO85069.1"/>
    </source>
</evidence>
<gene>
    <name evidence="1" type="ORF">BDK51DRAFT_38528</name>
</gene>
<dbReference type="EMBL" id="KZ999442">
    <property type="protein sequence ID" value="RKO85069.1"/>
    <property type="molecule type" value="Genomic_DNA"/>
</dbReference>
<accession>A0A4P9VZ38</accession>